<dbReference type="Pfam" id="PF00378">
    <property type="entry name" value="ECH_1"/>
    <property type="match status" value="1"/>
</dbReference>
<organism evidence="1 2">
    <name type="scientific">Cupriavidus alkaliphilus</name>
    <dbReference type="NCBI Taxonomy" id="942866"/>
    <lineage>
        <taxon>Bacteria</taxon>
        <taxon>Pseudomonadati</taxon>
        <taxon>Pseudomonadota</taxon>
        <taxon>Betaproteobacteria</taxon>
        <taxon>Burkholderiales</taxon>
        <taxon>Burkholderiaceae</taxon>
        <taxon>Cupriavidus</taxon>
    </lineage>
</organism>
<dbReference type="InterPro" id="IPR001753">
    <property type="entry name" value="Enoyl-CoA_hydra/iso"/>
</dbReference>
<dbReference type="Proteomes" id="UP000578036">
    <property type="component" value="Unassembled WGS sequence"/>
</dbReference>
<dbReference type="InterPro" id="IPR029045">
    <property type="entry name" value="ClpP/crotonase-like_dom_sf"/>
</dbReference>
<accession>A0A7W4VE11</accession>
<comment type="caution">
    <text evidence="1">The sequence shown here is derived from an EMBL/GenBank/DDBJ whole genome shotgun (WGS) entry which is preliminary data.</text>
</comment>
<keyword evidence="1" id="KW-0456">Lyase</keyword>
<evidence type="ECO:0000313" key="1">
    <source>
        <dbReference type="EMBL" id="MBB3009888.1"/>
    </source>
</evidence>
<dbReference type="CDD" id="cd06558">
    <property type="entry name" value="crotonase-like"/>
    <property type="match status" value="1"/>
</dbReference>
<evidence type="ECO:0000313" key="2">
    <source>
        <dbReference type="Proteomes" id="UP000578036"/>
    </source>
</evidence>
<dbReference type="PANTHER" id="PTHR11941">
    <property type="entry name" value="ENOYL-COA HYDRATASE-RELATED"/>
    <property type="match status" value="1"/>
</dbReference>
<dbReference type="Gene3D" id="3.90.226.10">
    <property type="entry name" value="2-enoyl-CoA Hydratase, Chain A, domain 1"/>
    <property type="match status" value="1"/>
</dbReference>
<dbReference type="PANTHER" id="PTHR11941:SF54">
    <property type="entry name" value="ENOYL-COA HYDRATASE, MITOCHONDRIAL"/>
    <property type="match status" value="1"/>
</dbReference>
<dbReference type="GO" id="GO:0004300">
    <property type="term" value="F:enoyl-CoA hydratase activity"/>
    <property type="evidence" value="ECO:0007669"/>
    <property type="project" value="UniProtKB-EC"/>
</dbReference>
<dbReference type="EMBL" id="JACHWF010000006">
    <property type="protein sequence ID" value="MBB3009888.1"/>
    <property type="molecule type" value="Genomic_DNA"/>
</dbReference>
<reference evidence="1 2" key="1">
    <citation type="submission" date="2020-08" db="EMBL/GenBank/DDBJ databases">
        <title>Genomic Encyclopedia of Type Strains, Phase IV (KMG-V): Genome sequencing to study the core and pangenomes of soil and plant-associated prokaryotes.</title>
        <authorList>
            <person name="Whitman W."/>
        </authorList>
    </citation>
    <scope>NUCLEOTIDE SEQUENCE [LARGE SCALE GENOMIC DNA]</scope>
    <source>
        <strain evidence="1 2">SLV-2362</strain>
    </source>
</reference>
<protein>
    <submittedName>
        <fullName evidence="1">Enoyl-CoA hydratase</fullName>
        <ecNumber evidence="1">4.2.1.17</ecNumber>
    </submittedName>
</protein>
<sequence length="212" mass="22947">MNQSVARGLEQAWLRFGESEDRVAVIAGAEDFTAGIDVGDPPLNANWAPNLAVPVRKPVIAAVEGWCIGAGMIMLQQVDLCIAASSARFRYPEARIGLTRGFAVGLAAKVPHKIAMEILLLGRVQSAEDMYRAGLVNRVVEPGQAQTVALDWAREIAEADPHAVSYIKAGVDETVPRGNAEHAERVRWLTEQVPANRRLLDGGITLAHLKRV</sequence>
<proteinExistence type="predicted"/>
<dbReference type="EC" id="4.2.1.17" evidence="1"/>
<name>A0A7W4VE11_9BURK</name>
<keyword evidence="2" id="KW-1185">Reference proteome</keyword>
<gene>
    <name evidence="1" type="ORF">FHX61_004564</name>
</gene>
<dbReference type="SUPFAM" id="SSF52096">
    <property type="entry name" value="ClpP/crotonase"/>
    <property type="match status" value="1"/>
</dbReference>
<dbReference type="AlphaFoldDB" id="A0A7W4VE11"/>
<dbReference type="GO" id="GO:0006635">
    <property type="term" value="P:fatty acid beta-oxidation"/>
    <property type="evidence" value="ECO:0007669"/>
    <property type="project" value="TreeGrafter"/>
</dbReference>